<reference evidence="1 2" key="1">
    <citation type="submission" date="2018-08" db="EMBL/GenBank/DDBJ databases">
        <title>A genome reference for cultivated species of the human gut microbiota.</title>
        <authorList>
            <person name="Zou Y."/>
            <person name="Xue W."/>
            <person name="Luo G."/>
        </authorList>
    </citation>
    <scope>NUCLEOTIDE SEQUENCE [LARGE SCALE GENOMIC DNA]</scope>
    <source>
        <strain evidence="1 2">AM23-23AC</strain>
    </source>
</reference>
<evidence type="ECO:0000313" key="2">
    <source>
        <dbReference type="Proteomes" id="UP000283701"/>
    </source>
</evidence>
<evidence type="ECO:0000313" key="1">
    <source>
        <dbReference type="EMBL" id="RHF84591.1"/>
    </source>
</evidence>
<comment type="caution">
    <text evidence="1">The sequence shown here is derived from an EMBL/GenBank/DDBJ whole genome shotgun (WGS) entry which is preliminary data.</text>
</comment>
<dbReference type="EMBL" id="QRHP01000007">
    <property type="protein sequence ID" value="RHF84591.1"/>
    <property type="molecule type" value="Genomic_DNA"/>
</dbReference>
<accession>A0A414QUY5</accession>
<dbReference type="Proteomes" id="UP000283701">
    <property type="component" value="Unassembled WGS sequence"/>
</dbReference>
<name>A0A414QUY5_9FIRM</name>
<organism evidence="1 2">
    <name type="scientific">Roseburia inulinivorans</name>
    <dbReference type="NCBI Taxonomy" id="360807"/>
    <lineage>
        <taxon>Bacteria</taxon>
        <taxon>Bacillati</taxon>
        <taxon>Bacillota</taxon>
        <taxon>Clostridia</taxon>
        <taxon>Lachnospirales</taxon>
        <taxon>Lachnospiraceae</taxon>
        <taxon>Roseburia</taxon>
    </lineage>
</organism>
<sequence length="320" mass="37066">MKKTTCSIIIKGGTGLNTNDEKIQWHPAFDAALQIEFGDEAKYLEFDPEHLISKKPMQIDVLVKNEKHVKLRKNIGRIFRQYNIIEYKSPEDDLDIDDFYKTYAYACLYKADAEAVDLIPADELTITFVCYHYPRNMLRKLEQDRKMTVEQEDSGIYYLIGDAIPIQLVIVPKLSKEHNYWLNNLRNDLKAGSEIKNFIESYSKNKNSKLYQALADAVMRANWKKLKEGSNMCEALKELFADDFKESELKGRNAGATSKIIEQVIKKCKKGYTAEATADMLEEPVSRIRQIYDVIEKSAPDYDAETIYRQLREKEEQIAD</sequence>
<gene>
    <name evidence="1" type="ORF">DW654_08420</name>
</gene>
<proteinExistence type="predicted"/>
<dbReference type="AlphaFoldDB" id="A0A414QUY5"/>
<protein>
    <submittedName>
        <fullName evidence="1">3-isopropylmalate dehydrogenase</fullName>
    </submittedName>
</protein>